<keyword evidence="2" id="KW-1185">Reference proteome</keyword>
<dbReference type="OrthoDB" id="9811390at2"/>
<protein>
    <submittedName>
        <fullName evidence="1">DUF370 domain-containing protein</fullName>
    </submittedName>
</protein>
<dbReference type="KEGG" id="bda:FSZ17_00025"/>
<dbReference type="EMBL" id="CP042593">
    <property type="protein sequence ID" value="QED45847.1"/>
    <property type="molecule type" value="Genomic_DNA"/>
</dbReference>
<reference evidence="2" key="1">
    <citation type="submission" date="2019-08" db="EMBL/GenBank/DDBJ databases">
        <authorList>
            <person name="Zheng X."/>
        </authorList>
    </citation>
    <scope>NUCLEOTIDE SEQUENCE [LARGE SCALE GENOMIC DNA]</scope>
    <source>
        <strain evidence="2">FJAT-25496</strain>
    </source>
</reference>
<proteinExistence type="predicted"/>
<name>A0A5B8YZK0_CYTDA</name>
<sequence length="82" mass="9314">MYIHVGEDILVQSKDIIAIIDKQSVSSSKTIEEFLERQKHTIINLSKGSYKSVVITTKEIYFSPLASGTLKKRSNKSVIHEY</sequence>
<gene>
    <name evidence="1" type="ORF">FSZ17_00025</name>
</gene>
<evidence type="ECO:0000313" key="1">
    <source>
        <dbReference type="EMBL" id="QED45847.1"/>
    </source>
</evidence>
<dbReference type="Pfam" id="PF04025">
    <property type="entry name" value="RemA-like"/>
    <property type="match status" value="1"/>
</dbReference>
<accession>A0A5B8YZK0</accession>
<organism evidence="1 2">
    <name type="scientific">Cytobacillus dafuensis</name>
    <name type="common">Bacillus dafuensis</name>
    <dbReference type="NCBI Taxonomy" id="1742359"/>
    <lineage>
        <taxon>Bacteria</taxon>
        <taxon>Bacillati</taxon>
        <taxon>Bacillota</taxon>
        <taxon>Bacilli</taxon>
        <taxon>Bacillales</taxon>
        <taxon>Bacillaceae</taxon>
        <taxon>Cytobacillus</taxon>
    </lineage>
</organism>
<dbReference type="AlphaFoldDB" id="A0A5B8YZK0"/>
<dbReference type="RefSeq" id="WP_057772372.1">
    <property type="nucleotide sequence ID" value="NZ_CP042593.1"/>
</dbReference>
<dbReference type="Proteomes" id="UP000321555">
    <property type="component" value="Chromosome"/>
</dbReference>
<dbReference type="NCBIfam" id="NF046065">
    <property type="entry name" value="MtxRegRemB"/>
    <property type="match status" value="1"/>
</dbReference>
<dbReference type="STRING" id="1742359.GCA_001439625_02856"/>
<dbReference type="InterPro" id="IPR007169">
    <property type="entry name" value="RemA-like"/>
</dbReference>
<evidence type="ECO:0000313" key="2">
    <source>
        <dbReference type="Proteomes" id="UP000321555"/>
    </source>
</evidence>